<accession>A0A438D7A0</accession>
<proteinExistence type="predicted"/>
<sequence>MSYFHCCRLDNLILEAITNLKEPGGSNKTTIATYIESLAFSDIMSSVDLLKSKNVFEDLKWNCG</sequence>
<reference evidence="2 3" key="1">
    <citation type="journal article" date="2018" name="PLoS Genet.">
        <title>Population sequencing reveals clonal diversity and ancestral inbreeding in the grapevine cultivar Chardonnay.</title>
        <authorList>
            <person name="Roach M.J."/>
            <person name="Johnson D.L."/>
            <person name="Bohlmann J."/>
            <person name="van Vuuren H.J."/>
            <person name="Jones S.J."/>
            <person name="Pretorius I.S."/>
            <person name="Schmidt S.A."/>
            <person name="Borneman A.R."/>
        </authorList>
    </citation>
    <scope>NUCLEOTIDE SEQUENCE [LARGE SCALE GENOMIC DNA]</scope>
    <source>
        <strain evidence="3">cv. Chardonnay</strain>
        <tissue evidence="2">Leaf</tissue>
    </source>
</reference>
<dbReference type="Gene3D" id="1.10.10.10">
    <property type="entry name" value="Winged helix-like DNA-binding domain superfamily/Winged helix DNA-binding domain"/>
    <property type="match status" value="1"/>
</dbReference>
<dbReference type="Pfam" id="PF00538">
    <property type="entry name" value="Linker_histone"/>
    <property type="match status" value="1"/>
</dbReference>
<evidence type="ECO:0000313" key="3">
    <source>
        <dbReference type="Proteomes" id="UP000288805"/>
    </source>
</evidence>
<evidence type="ECO:0000259" key="1">
    <source>
        <dbReference type="Pfam" id="PF00538"/>
    </source>
</evidence>
<evidence type="ECO:0000313" key="2">
    <source>
        <dbReference type="EMBL" id="RVW31330.1"/>
    </source>
</evidence>
<organism evidence="2 3">
    <name type="scientific">Vitis vinifera</name>
    <name type="common">Grape</name>
    <dbReference type="NCBI Taxonomy" id="29760"/>
    <lineage>
        <taxon>Eukaryota</taxon>
        <taxon>Viridiplantae</taxon>
        <taxon>Streptophyta</taxon>
        <taxon>Embryophyta</taxon>
        <taxon>Tracheophyta</taxon>
        <taxon>Spermatophyta</taxon>
        <taxon>Magnoliopsida</taxon>
        <taxon>eudicotyledons</taxon>
        <taxon>Gunneridae</taxon>
        <taxon>Pentapetalae</taxon>
        <taxon>rosids</taxon>
        <taxon>Vitales</taxon>
        <taxon>Vitaceae</taxon>
        <taxon>Viteae</taxon>
        <taxon>Vitis</taxon>
    </lineage>
</organism>
<dbReference type="Proteomes" id="UP000288805">
    <property type="component" value="Unassembled WGS sequence"/>
</dbReference>
<protein>
    <recommendedName>
        <fullName evidence="1">H15 domain-containing protein</fullName>
    </recommendedName>
</protein>
<dbReference type="InterPro" id="IPR036390">
    <property type="entry name" value="WH_DNA-bd_sf"/>
</dbReference>
<name>A0A438D7A0_VITVI</name>
<dbReference type="GO" id="GO:0000786">
    <property type="term" value="C:nucleosome"/>
    <property type="evidence" value="ECO:0007669"/>
    <property type="project" value="InterPro"/>
</dbReference>
<dbReference type="SUPFAM" id="SSF46785">
    <property type="entry name" value="Winged helix' DNA-binding domain"/>
    <property type="match status" value="1"/>
</dbReference>
<gene>
    <name evidence="2" type="ORF">CK203_103433</name>
</gene>
<dbReference type="EMBL" id="QGNW01001761">
    <property type="protein sequence ID" value="RVW31330.1"/>
    <property type="molecule type" value="Genomic_DNA"/>
</dbReference>
<feature type="domain" description="H15" evidence="1">
    <location>
        <begin position="10"/>
        <end position="37"/>
    </location>
</feature>
<dbReference type="InterPro" id="IPR005818">
    <property type="entry name" value="Histone_H1/H5_H15"/>
</dbReference>
<comment type="caution">
    <text evidence="2">The sequence shown here is derived from an EMBL/GenBank/DDBJ whole genome shotgun (WGS) entry which is preliminary data.</text>
</comment>
<dbReference type="InterPro" id="IPR036388">
    <property type="entry name" value="WH-like_DNA-bd_sf"/>
</dbReference>
<dbReference type="GO" id="GO:0003677">
    <property type="term" value="F:DNA binding"/>
    <property type="evidence" value="ECO:0007669"/>
    <property type="project" value="InterPro"/>
</dbReference>
<dbReference type="AlphaFoldDB" id="A0A438D7A0"/>
<dbReference type="GO" id="GO:0006334">
    <property type="term" value="P:nucleosome assembly"/>
    <property type="evidence" value="ECO:0007669"/>
    <property type="project" value="InterPro"/>
</dbReference>